<gene>
    <name evidence="2" type="primary">ORF217601</name>
</gene>
<accession>A0A0B7C099</accession>
<proteinExistence type="predicted"/>
<dbReference type="AlphaFoldDB" id="A0A0B7C099"/>
<feature type="region of interest" description="Disordered" evidence="1">
    <location>
        <begin position="113"/>
        <end position="141"/>
    </location>
</feature>
<dbReference type="EMBL" id="HACG01051170">
    <property type="protein sequence ID" value="CEK98041.1"/>
    <property type="molecule type" value="Transcribed_RNA"/>
</dbReference>
<feature type="non-terminal residue" evidence="2">
    <location>
        <position position="141"/>
    </location>
</feature>
<feature type="region of interest" description="Disordered" evidence="1">
    <location>
        <begin position="48"/>
        <end position="98"/>
    </location>
</feature>
<organism evidence="2">
    <name type="scientific">Arion vulgaris</name>
    <dbReference type="NCBI Taxonomy" id="1028688"/>
    <lineage>
        <taxon>Eukaryota</taxon>
        <taxon>Metazoa</taxon>
        <taxon>Spiralia</taxon>
        <taxon>Lophotrochozoa</taxon>
        <taxon>Mollusca</taxon>
        <taxon>Gastropoda</taxon>
        <taxon>Heterobranchia</taxon>
        <taxon>Euthyneura</taxon>
        <taxon>Panpulmonata</taxon>
        <taxon>Eupulmonata</taxon>
        <taxon>Stylommatophora</taxon>
        <taxon>Helicina</taxon>
        <taxon>Arionoidea</taxon>
        <taxon>Arionidae</taxon>
        <taxon>Arion</taxon>
    </lineage>
</organism>
<name>A0A0B7C099_9EUPU</name>
<sequence>DVRTVGISQENPIYLDGQGMKDNFSSSLNDAFGDIVVNASGRHIIRNATPHNQTQISQAQPQSVPTHSGVTRNKVPPRNQVPSSMESRLPGFTERSGMTNRMMRPMTANNHRRQQHSEMNVGPRHSVPTNMRTGGHNIREM</sequence>
<evidence type="ECO:0000313" key="2">
    <source>
        <dbReference type="EMBL" id="CEK98041.1"/>
    </source>
</evidence>
<reference evidence="2" key="1">
    <citation type="submission" date="2014-12" db="EMBL/GenBank/DDBJ databases">
        <title>Insight into the proteome of Arion vulgaris.</title>
        <authorList>
            <person name="Aradska J."/>
            <person name="Bulat T."/>
            <person name="Smidak R."/>
            <person name="Sarate P."/>
            <person name="Gangsoo J."/>
            <person name="Sialana F."/>
            <person name="Bilban M."/>
            <person name="Lubec G."/>
        </authorList>
    </citation>
    <scope>NUCLEOTIDE SEQUENCE</scope>
    <source>
        <tissue evidence="2">Skin</tissue>
    </source>
</reference>
<feature type="compositionally biased region" description="Polar residues" evidence="1">
    <location>
        <begin position="49"/>
        <end position="71"/>
    </location>
</feature>
<feature type="non-terminal residue" evidence="2">
    <location>
        <position position="1"/>
    </location>
</feature>
<evidence type="ECO:0000256" key="1">
    <source>
        <dbReference type="SAM" id="MobiDB-lite"/>
    </source>
</evidence>
<protein>
    <submittedName>
        <fullName evidence="2">Uncharacterized protein</fullName>
    </submittedName>
</protein>